<dbReference type="OrthoDB" id="9770043at2"/>
<protein>
    <submittedName>
        <fullName evidence="2">PQQ-dependent sugar dehydrogenase</fullName>
    </submittedName>
</protein>
<dbReference type="PANTHER" id="PTHR19328:SF75">
    <property type="entry name" value="ALDOSE SUGAR DEHYDROGENASE YLII"/>
    <property type="match status" value="1"/>
</dbReference>
<gene>
    <name evidence="2" type="ORF">FXN63_21140</name>
</gene>
<proteinExistence type="predicted"/>
<dbReference type="InterPro" id="IPR012938">
    <property type="entry name" value="Glc/Sorbosone_DH"/>
</dbReference>
<feature type="domain" description="Glucose/Sorbosone dehydrogenase" evidence="1">
    <location>
        <begin position="23"/>
        <end position="349"/>
    </location>
</feature>
<evidence type="ECO:0000259" key="1">
    <source>
        <dbReference type="Pfam" id="PF07995"/>
    </source>
</evidence>
<accession>A0A5C0B644</accession>
<evidence type="ECO:0000313" key="2">
    <source>
        <dbReference type="EMBL" id="QEI08067.1"/>
    </source>
</evidence>
<name>A0A5C0B644_9BURK</name>
<keyword evidence="3" id="KW-1185">Reference proteome</keyword>
<dbReference type="InterPro" id="IPR011041">
    <property type="entry name" value="Quinoprot_gluc/sorb_DH_b-prop"/>
</dbReference>
<dbReference type="AlphaFoldDB" id="A0A5C0B644"/>
<dbReference type="EMBL" id="CP043046">
    <property type="protein sequence ID" value="QEI08067.1"/>
    <property type="molecule type" value="Genomic_DNA"/>
</dbReference>
<dbReference type="Proteomes" id="UP000325161">
    <property type="component" value="Chromosome"/>
</dbReference>
<reference evidence="2 3" key="1">
    <citation type="submission" date="2019-08" db="EMBL/GenBank/DDBJ databases">
        <title>Amphibian skin-associated Pigmentiphaga: genome sequence and occurrence across geography and hosts.</title>
        <authorList>
            <person name="Bletz M.C."/>
            <person name="Bunk B."/>
            <person name="Sproeer C."/>
            <person name="Biwer P."/>
            <person name="Reiter S."/>
            <person name="Rabemananjara F.C.E."/>
            <person name="Schulz S."/>
            <person name="Overmann J."/>
            <person name="Vences M."/>
        </authorList>
    </citation>
    <scope>NUCLEOTIDE SEQUENCE [LARGE SCALE GENOMIC DNA]</scope>
    <source>
        <strain evidence="2 3">Mada1488</strain>
    </source>
</reference>
<dbReference type="PANTHER" id="PTHR19328">
    <property type="entry name" value="HEDGEHOG-INTERACTING PROTEIN"/>
    <property type="match status" value="1"/>
</dbReference>
<dbReference type="RefSeq" id="WP_148817243.1">
    <property type="nucleotide sequence ID" value="NZ_CP043046.1"/>
</dbReference>
<dbReference type="InterPro" id="IPR011042">
    <property type="entry name" value="6-blade_b-propeller_TolB-like"/>
</dbReference>
<dbReference type="KEGG" id="pacr:FXN63_21140"/>
<organism evidence="2 3">
    <name type="scientific">Pigmentiphaga aceris</name>
    <dbReference type="NCBI Taxonomy" id="1940612"/>
    <lineage>
        <taxon>Bacteria</taxon>
        <taxon>Pseudomonadati</taxon>
        <taxon>Pseudomonadota</taxon>
        <taxon>Betaproteobacteria</taxon>
        <taxon>Burkholderiales</taxon>
        <taxon>Alcaligenaceae</taxon>
        <taxon>Pigmentiphaga</taxon>
    </lineage>
</organism>
<dbReference type="Gene3D" id="2.120.10.30">
    <property type="entry name" value="TolB, C-terminal domain"/>
    <property type="match status" value="1"/>
</dbReference>
<dbReference type="SUPFAM" id="SSF50952">
    <property type="entry name" value="Soluble quinoprotein glucose dehydrogenase"/>
    <property type="match status" value="1"/>
</dbReference>
<dbReference type="Pfam" id="PF07995">
    <property type="entry name" value="GSDH"/>
    <property type="match status" value="1"/>
</dbReference>
<sequence length="355" mass="38274">MSATAATAAPSTSYRVETIAEGLDRPWSIAFLPDGRALVSESPGRLRLVVDGALQPTPVAGLPSGLYLDKHDGPMDIAVDPRFNENGFIYLSHAYGTDAANNIRVIRARLTGNRVEDVRTLFEALPLKRTRSNAGGRLAFLSDETLLLTIGDAFIQREQAQNPANHLGKTLRLTRDGKAPPDNPFVGKAGTTPEIYTLGHRNAQGITVVDGVAWISEHGARGGDELNRLKSGANYGWPLVTQGVDYTWARVSPFTGLPGMEPPVVNWTPSIAPAGLMHYTGTMFPAWRGDFLVPMLAGKRVQRVRIGADGAVSQEVLFADLDARIRDMRQAPDGALWLLTAGRGARLLRVVPAAP</sequence>
<evidence type="ECO:0000313" key="3">
    <source>
        <dbReference type="Proteomes" id="UP000325161"/>
    </source>
</evidence>